<dbReference type="Proteomes" id="UP000799423">
    <property type="component" value="Unassembled WGS sequence"/>
</dbReference>
<dbReference type="PANTHER" id="PTHR24320:SF152">
    <property type="entry name" value="SHORT-CHAIN DEHYDROGENASE_REDUCTASE FAMILY PROTEIN"/>
    <property type="match status" value="1"/>
</dbReference>
<dbReference type="EMBL" id="MU006294">
    <property type="protein sequence ID" value="KAF2853762.1"/>
    <property type="molecule type" value="Genomic_DNA"/>
</dbReference>
<evidence type="ECO:0000256" key="2">
    <source>
        <dbReference type="ARBA" id="ARBA00023002"/>
    </source>
</evidence>
<dbReference type="Gene3D" id="3.40.50.720">
    <property type="entry name" value="NAD(P)-binding Rossmann-like Domain"/>
    <property type="match status" value="1"/>
</dbReference>
<dbReference type="PRINTS" id="PR00081">
    <property type="entry name" value="GDHRDH"/>
</dbReference>
<dbReference type="SUPFAM" id="SSF51735">
    <property type="entry name" value="NAD(P)-binding Rossmann-fold domains"/>
    <property type="match status" value="1"/>
</dbReference>
<proteinExistence type="inferred from homology"/>
<protein>
    <submittedName>
        <fullName evidence="3">NAD(P)-binding protein</fullName>
    </submittedName>
</protein>
<comment type="similarity">
    <text evidence="1">Belongs to the short-chain dehydrogenases/reductases (SDR) family.</text>
</comment>
<sequence>MESPIGTIFITGANGGLGSALVKRIASSADYTPKYHGFYTVRKVETASALADALASAKPYHKYTKVSLDLSSLAQVRHVAESFNKSVADGSVPRIRALILNAGYQEHAEQSFSSDGFDMSFQCNYLAHFLLTVMLLESMDREHGRIIVIGSSTHDALDPRNKVMGFFKGDEWKEIFHNTESLAKGTSSSAKEYPTMQGGMRRYGAGKLCEVMFMYALQRRLDSDPALCDISVLGVDPGGMPSGLARRGGFLLASMGKAVLPLIVRIALQFFPNGPLRTTQKSAGDVLRAAFDVSTLGEQPKAVYLDGTNPFESSAEARDEKKQDMLWRDSVGYVGLQPTQTVLVNWK</sequence>
<dbReference type="PANTHER" id="PTHR24320">
    <property type="entry name" value="RETINOL DEHYDROGENASE"/>
    <property type="match status" value="1"/>
</dbReference>
<name>A0A6A7BES4_9PLEO</name>
<dbReference type="InterPro" id="IPR036291">
    <property type="entry name" value="NAD(P)-bd_dom_sf"/>
</dbReference>
<dbReference type="InterPro" id="IPR002347">
    <property type="entry name" value="SDR_fam"/>
</dbReference>
<evidence type="ECO:0000313" key="4">
    <source>
        <dbReference type="Proteomes" id="UP000799423"/>
    </source>
</evidence>
<keyword evidence="2" id="KW-0560">Oxidoreductase</keyword>
<keyword evidence="4" id="KW-1185">Reference proteome</keyword>
<reference evidence="3" key="1">
    <citation type="submission" date="2020-01" db="EMBL/GenBank/DDBJ databases">
        <authorList>
            <consortium name="DOE Joint Genome Institute"/>
            <person name="Haridas S."/>
            <person name="Albert R."/>
            <person name="Binder M."/>
            <person name="Bloem J."/>
            <person name="Labutti K."/>
            <person name="Salamov A."/>
            <person name="Andreopoulos B."/>
            <person name="Baker S.E."/>
            <person name="Barry K."/>
            <person name="Bills G."/>
            <person name="Bluhm B.H."/>
            <person name="Cannon C."/>
            <person name="Castanera R."/>
            <person name="Culley D.E."/>
            <person name="Daum C."/>
            <person name="Ezra D."/>
            <person name="Gonzalez J.B."/>
            <person name="Henrissat B."/>
            <person name="Kuo A."/>
            <person name="Liang C."/>
            <person name="Lipzen A."/>
            <person name="Lutzoni F."/>
            <person name="Magnuson J."/>
            <person name="Mondo S."/>
            <person name="Nolan M."/>
            <person name="Ohm R."/>
            <person name="Pangilinan J."/>
            <person name="Park H.-J."/>
            <person name="Ramirez L."/>
            <person name="Alfaro M."/>
            <person name="Sun H."/>
            <person name="Tritt A."/>
            <person name="Yoshinaga Y."/>
            <person name="Zwiers L.-H."/>
            <person name="Turgeon B.G."/>
            <person name="Goodwin S.B."/>
            <person name="Spatafora J.W."/>
            <person name="Crous P.W."/>
            <person name="Grigoriev I.V."/>
        </authorList>
    </citation>
    <scope>NUCLEOTIDE SEQUENCE</scope>
    <source>
        <strain evidence="3">IPT5</strain>
    </source>
</reference>
<dbReference type="AlphaFoldDB" id="A0A6A7BES4"/>
<gene>
    <name evidence="3" type="ORF">T440DRAFT_288352</name>
</gene>
<organism evidence="3 4">
    <name type="scientific">Plenodomus tracheiphilus IPT5</name>
    <dbReference type="NCBI Taxonomy" id="1408161"/>
    <lineage>
        <taxon>Eukaryota</taxon>
        <taxon>Fungi</taxon>
        <taxon>Dikarya</taxon>
        <taxon>Ascomycota</taxon>
        <taxon>Pezizomycotina</taxon>
        <taxon>Dothideomycetes</taxon>
        <taxon>Pleosporomycetidae</taxon>
        <taxon>Pleosporales</taxon>
        <taxon>Pleosporineae</taxon>
        <taxon>Leptosphaeriaceae</taxon>
        <taxon>Plenodomus</taxon>
    </lineage>
</organism>
<evidence type="ECO:0000256" key="1">
    <source>
        <dbReference type="ARBA" id="ARBA00006484"/>
    </source>
</evidence>
<dbReference type="Pfam" id="PF00106">
    <property type="entry name" value="adh_short"/>
    <property type="match status" value="1"/>
</dbReference>
<accession>A0A6A7BES4</accession>
<evidence type="ECO:0000313" key="3">
    <source>
        <dbReference type="EMBL" id="KAF2853762.1"/>
    </source>
</evidence>
<dbReference type="OrthoDB" id="191139at2759"/>
<dbReference type="GO" id="GO:0016491">
    <property type="term" value="F:oxidoreductase activity"/>
    <property type="evidence" value="ECO:0007669"/>
    <property type="project" value="UniProtKB-KW"/>
</dbReference>